<reference evidence="2" key="1">
    <citation type="submission" date="2020-08" db="EMBL/GenBank/DDBJ databases">
        <title>Multicomponent nature underlies the extraordinary mechanical properties of spider dragline silk.</title>
        <authorList>
            <person name="Kono N."/>
            <person name="Nakamura H."/>
            <person name="Mori M."/>
            <person name="Yoshida Y."/>
            <person name="Ohtoshi R."/>
            <person name="Malay A.D."/>
            <person name="Moran D.A.P."/>
            <person name="Tomita M."/>
            <person name="Numata K."/>
            <person name="Arakawa K."/>
        </authorList>
    </citation>
    <scope>NUCLEOTIDE SEQUENCE</scope>
</reference>
<protein>
    <submittedName>
        <fullName evidence="2">Uncharacterized protein</fullName>
    </submittedName>
</protein>
<organism evidence="2 3">
    <name type="scientific">Nephila pilipes</name>
    <name type="common">Giant wood spider</name>
    <name type="synonym">Nephila maculata</name>
    <dbReference type="NCBI Taxonomy" id="299642"/>
    <lineage>
        <taxon>Eukaryota</taxon>
        <taxon>Metazoa</taxon>
        <taxon>Ecdysozoa</taxon>
        <taxon>Arthropoda</taxon>
        <taxon>Chelicerata</taxon>
        <taxon>Arachnida</taxon>
        <taxon>Araneae</taxon>
        <taxon>Araneomorphae</taxon>
        <taxon>Entelegynae</taxon>
        <taxon>Araneoidea</taxon>
        <taxon>Nephilidae</taxon>
        <taxon>Nephila</taxon>
    </lineage>
</organism>
<dbReference type="AlphaFoldDB" id="A0A8X6UPF2"/>
<gene>
    <name evidence="2" type="ORF">NPIL_18161</name>
</gene>
<accession>A0A8X6UPF2</accession>
<feature type="compositionally biased region" description="Basic residues" evidence="1">
    <location>
        <begin position="82"/>
        <end position="93"/>
    </location>
</feature>
<keyword evidence="3" id="KW-1185">Reference proteome</keyword>
<sequence>MELDYISDQAGKNKLQIYPLRHTYPPLLCSLSANPNLPSPTHLSIASGHPPSLSPAPFTHSYLPTPSTNRFPSFSIGQNHLPSRRTRSLRRPN</sequence>
<dbReference type="EMBL" id="BMAW01130870">
    <property type="protein sequence ID" value="GFU36740.1"/>
    <property type="molecule type" value="Genomic_DNA"/>
</dbReference>
<comment type="caution">
    <text evidence="2">The sequence shown here is derived from an EMBL/GenBank/DDBJ whole genome shotgun (WGS) entry which is preliminary data.</text>
</comment>
<proteinExistence type="predicted"/>
<feature type="compositionally biased region" description="Polar residues" evidence="1">
    <location>
        <begin position="62"/>
        <end position="80"/>
    </location>
</feature>
<evidence type="ECO:0000313" key="2">
    <source>
        <dbReference type="EMBL" id="GFU36740.1"/>
    </source>
</evidence>
<evidence type="ECO:0000313" key="3">
    <source>
        <dbReference type="Proteomes" id="UP000887013"/>
    </source>
</evidence>
<name>A0A8X6UPF2_NEPPI</name>
<feature type="region of interest" description="Disordered" evidence="1">
    <location>
        <begin position="56"/>
        <end position="93"/>
    </location>
</feature>
<evidence type="ECO:0000256" key="1">
    <source>
        <dbReference type="SAM" id="MobiDB-lite"/>
    </source>
</evidence>
<dbReference type="Proteomes" id="UP000887013">
    <property type="component" value="Unassembled WGS sequence"/>
</dbReference>